<evidence type="ECO:0000313" key="1">
    <source>
        <dbReference type="EMBL" id="MCV9930211.1"/>
    </source>
</evidence>
<dbReference type="EMBL" id="JAOZEW010000030">
    <property type="protein sequence ID" value="MCV9930211.1"/>
    <property type="molecule type" value="Genomic_DNA"/>
</dbReference>
<dbReference type="Proteomes" id="UP001151079">
    <property type="component" value="Unassembled WGS sequence"/>
</dbReference>
<organism evidence="1 2">
    <name type="scientific">Flavobacterium shii</name>
    <dbReference type="NCBI Taxonomy" id="2987687"/>
    <lineage>
        <taxon>Bacteria</taxon>
        <taxon>Pseudomonadati</taxon>
        <taxon>Bacteroidota</taxon>
        <taxon>Flavobacteriia</taxon>
        <taxon>Flavobacteriales</taxon>
        <taxon>Flavobacteriaceae</taxon>
        <taxon>Flavobacterium</taxon>
    </lineage>
</organism>
<comment type="caution">
    <text evidence="1">The sequence shown here is derived from an EMBL/GenBank/DDBJ whole genome shotgun (WGS) entry which is preliminary data.</text>
</comment>
<dbReference type="AlphaFoldDB" id="A0A9X2ZF30"/>
<dbReference type="RefSeq" id="WP_264208290.1">
    <property type="nucleotide sequence ID" value="NZ_JAOZEW010000030.1"/>
</dbReference>
<keyword evidence="2" id="KW-1185">Reference proteome</keyword>
<proteinExistence type="predicted"/>
<evidence type="ECO:0000313" key="2">
    <source>
        <dbReference type="Proteomes" id="UP001151079"/>
    </source>
</evidence>
<reference evidence="1" key="1">
    <citation type="submission" date="2022-10" db="EMBL/GenBank/DDBJ databases">
        <title>Two novel species of Flavobacterium.</title>
        <authorList>
            <person name="Liu Q."/>
            <person name="Xin Y.-H."/>
        </authorList>
    </citation>
    <scope>NUCLEOTIDE SEQUENCE</scope>
    <source>
        <strain evidence="1">LS1R49</strain>
    </source>
</reference>
<name>A0A9X2ZF30_9FLAO</name>
<sequence length="93" mass="10690">MTKENHKLSHHNDDVMPSVAKFLSALWMEGEFKNQPEYLSEIFENILETEMGNNLDLRTKMISCIKTSKMLAKALEPFSDVQIEKACIKIMNA</sequence>
<gene>
    <name evidence="1" type="ORF">OIU83_21310</name>
</gene>
<protein>
    <submittedName>
        <fullName evidence="1">Uncharacterized protein</fullName>
    </submittedName>
</protein>
<accession>A0A9X2ZF30</accession>